<dbReference type="STRING" id="1642646.ING2E5A_3008"/>
<dbReference type="AlphaFoldDB" id="A0A1G4GB70"/>
<feature type="transmembrane region" description="Helical" evidence="1">
    <location>
        <begin position="58"/>
        <end position="79"/>
    </location>
</feature>
<sequence length="96" mass="11704">MCRLKQRINHRRWTGEGYANFYPFLQHAHSRRDTVHYPFMYLFYAWIWKNELTFAQTWPVALALLFGNILLAWLVLKLYDEPLRKVLSKRFSPTIK</sequence>
<keyword evidence="1" id="KW-1133">Transmembrane helix</keyword>
<gene>
    <name evidence="2" type="ORF">ING2E5A_3008</name>
</gene>
<evidence type="ECO:0000256" key="1">
    <source>
        <dbReference type="SAM" id="Phobius"/>
    </source>
</evidence>
<keyword evidence="2" id="KW-0012">Acyltransferase</keyword>
<dbReference type="GO" id="GO:0016746">
    <property type="term" value="F:acyltransferase activity"/>
    <property type="evidence" value="ECO:0007669"/>
    <property type="project" value="UniProtKB-KW"/>
</dbReference>
<dbReference type="KEGG" id="pmuc:ING2E5A_3008"/>
<keyword evidence="1" id="KW-0472">Membrane</keyword>
<name>A0A1G4GB70_9BACT</name>
<reference evidence="2 3" key="1">
    <citation type="submission" date="2016-08" db="EMBL/GenBank/DDBJ databases">
        <authorList>
            <person name="Seilhamer J.J."/>
        </authorList>
    </citation>
    <scope>NUCLEOTIDE SEQUENCE [LARGE SCALE GENOMIC DNA]</scope>
    <source>
        <strain evidence="2">ING2-E5A</strain>
    </source>
</reference>
<keyword evidence="3" id="KW-1185">Reference proteome</keyword>
<evidence type="ECO:0000313" key="3">
    <source>
        <dbReference type="Proteomes" id="UP000178485"/>
    </source>
</evidence>
<proteinExistence type="predicted"/>
<evidence type="ECO:0000313" key="2">
    <source>
        <dbReference type="EMBL" id="SCM59802.1"/>
    </source>
</evidence>
<dbReference type="Proteomes" id="UP000178485">
    <property type="component" value="Chromosome i"/>
</dbReference>
<organism evidence="2 3">
    <name type="scientific">Petrimonas mucosa</name>
    <dbReference type="NCBI Taxonomy" id="1642646"/>
    <lineage>
        <taxon>Bacteria</taxon>
        <taxon>Pseudomonadati</taxon>
        <taxon>Bacteroidota</taxon>
        <taxon>Bacteroidia</taxon>
        <taxon>Bacteroidales</taxon>
        <taxon>Dysgonomonadaceae</taxon>
        <taxon>Petrimonas</taxon>
    </lineage>
</organism>
<keyword evidence="2" id="KW-0808">Transferase</keyword>
<keyword evidence="1" id="KW-0812">Transmembrane</keyword>
<protein>
    <submittedName>
        <fullName evidence="2">Acyltransferase</fullName>
    </submittedName>
</protein>
<dbReference type="EMBL" id="LT608328">
    <property type="protein sequence ID" value="SCM59802.1"/>
    <property type="molecule type" value="Genomic_DNA"/>
</dbReference>
<accession>A0A1G4GB70</accession>